<dbReference type="PANTHER" id="PTHR42973:SF54">
    <property type="entry name" value="FAD-BINDING PCMH-TYPE DOMAIN-CONTAINING PROTEIN"/>
    <property type="match status" value="1"/>
</dbReference>
<sequence>MCISHMTTAFIAHLDIAELYPDAVDWPGAAGFSESIKQNCLSRHGWVIFDEQNRRSQTDSNADSSYQRSALTREASIVFHPSSAEELAKALRIVEFFRQSFAIRGGGHSPNPGWASIEGGILISTDRMSTLHFDAASETVSIGAGNRWGRVYKHLEKYGVLVTGGHSAPVGCVGQITGCGNSPWFHKYGWSCDNVVNFEVVVSGGKIVNANKDENPDLWWALKGGSNNFGIVTRMDMSTFPLPDGVWGGQLYYDHSQATQRQTIEAYYRFQMEHITQDSGVECLSGWAKIGPYKHIQKVLSADRAMPGNEHPKSFDDFFKLTPSAVRLGNCLASELAAHDEQAAVENSLETRVYFSEATRSLMLCLVTKADLDFYFEAVDIFYSAFEESYRGGGLTMSVQLSCLYETRCESPHKEVPDLQC</sequence>
<evidence type="ECO:0000256" key="1">
    <source>
        <dbReference type="ARBA" id="ARBA00005466"/>
    </source>
</evidence>
<feature type="domain" description="FAD-binding PCMH-type" evidence="5">
    <location>
        <begin position="71"/>
        <end position="242"/>
    </location>
</feature>
<evidence type="ECO:0000313" key="7">
    <source>
        <dbReference type="Proteomes" id="UP000240883"/>
    </source>
</evidence>
<evidence type="ECO:0000256" key="2">
    <source>
        <dbReference type="ARBA" id="ARBA00022630"/>
    </source>
</evidence>
<evidence type="ECO:0000313" key="6">
    <source>
        <dbReference type="EMBL" id="PSN58961.1"/>
    </source>
</evidence>
<proteinExistence type="inferred from homology"/>
<organism evidence="6 7">
    <name type="scientific">Corynespora cassiicola Philippines</name>
    <dbReference type="NCBI Taxonomy" id="1448308"/>
    <lineage>
        <taxon>Eukaryota</taxon>
        <taxon>Fungi</taxon>
        <taxon>Dikarya</taxon>
        <taxon>Ascomycota</taxon>
        <taxon>Pezizomycotina</taxon>
        <taxon>Dothideomycetes</taxon>
        <taxon>Pleosporomycetidae</taxon>
        <taxon>Pleosporales</taxon>
        <taxon>Corynesporascaceae</taxon>
        <taxon>Corynespora</taxon>
    </lineage>
</organism>
<dbReference type="STRING" id="1448308.A0A2T2N0K7"/>
<accession>A0A2T2N0K7</accession>
<protein>
    <submittedName>
        <fullName evidence="6">FAD-binding domain-containing protein</fullName>
    </submittedName>
</protein>
<dbReference type="EMBL" id="KZ678175">
    <property type="protein sequence ID" value="PSN58961.1"/>
    <property type="molecule type" value="Genomic_DNA"/>
</dbReference>
<keyword evidence="3" id="KW-0274">FAD</keyword>
<dbReference type="PROSITE" id="PS51387">
    <property type="entry name" value="FAD_PCMH"/>
    <property type="match status" value="1"/>
</dbReference>
<keyword evidence="7" id="KW-1185">Reference proteome</keyword>
<dbReference type="InterPro" id="IPR016166">
    <property type="entry name" value="FAD-bd_PCMH"/>
</dbReference>
<gene>
    <name evidence="6" type="ORF">BS50DRAFT_661278</name>
</gene>
<evidence type="ECO:0000256" key="3">
    <source>
        <dbReference type="ARBA" id="ARBA00022827"/>
    </source>
</evidence>
<dbReference type="OrthoDB" id="2151789at2759"/>
<dbReference type="SUPFAM" id="SSF56176">
    <property type="entry name" value="FAD-binding/transporter-associated domain-like"/>
    <property type="match status" value="1"/>
</dbReference>
<dbReference type="InterPro" id="IPR036318">
    <property type="entry name" value="FAD-bd_PCMH-like_sf"/>
</dbReference>
<keyword evidence="2" id="KW-0285">Flavoprotein</keyword>
<dbReference type="GO" id="GO:0016491">
    <property type="term" value="F:oxidoreductase activity"/>
    <property type="evidence" value="ECO:0007669"/>
    <property type="project" value="UniProtKB-KW"/>
</dbReference>
<comment type="similarity">
    <text evidence="1">Belongs to the oxygen-dependent FAD-linked oxidoreductase family.</text>
</comment>
<dbReference type="InterPro" id="IPR050416">
    <property type="entry name" value="FAD-linked_Oxidoreductase"/>
</dbReference>
<dbReference type="Proteomes" id="UP000240883">
    <property type="component" value="Unassembled WGS sequence"/>
</dbReference>
<dbReference type="InterPro" id="IPR016169">
    <property type="entry name" value="FAD-bd_PCMH_sub2"/>
</dbReference>
<name>A0A2T2N0K7_CORCC</name>
<dbReference type="GO" id="GO:0071949">
    <property type="term" value="F:FAD binding"/>
    <property type="evidence" value="ECO:0007669"/>
    <property type="project" value="InterPro"/>
</dbReference>
<dbReference type="InterPro" id="IPR006094">
    <property type="entry name" value="Oxid_FAD_bind_N"/>
</dbReference>
<dbReference type="Gene3D" id="3.30.465.10">
    <property type="match status" value="1"/>
</dbReference>
<dbReference type="PANTHER" id="PTHR42973">
    <property type="entry name" value="BINDING OXIDOREDUCTASE, PUTATIVE (AFU_ORTHOLOGUE AFUA_1G17690)-RELATED"/>
    <property type="match status" value="1"/>
</dbReference>
<dbReference type="Pfam" id="PF01565">
    <property type="entry name" value="FAD_binding_4"/>
    <property type="match status" value="1"/>
</dbReference>
<reference evidence="6 7" key="1">
    <citation type="journal article" date="2018" name="Front. Microbiol.">
        <title>Genome-Wide Analysis of Corynespora cassiicola Leaf Fall Disease Putative Effectors.</title>
        <authorList>
            <person name="Lopez D."/>
            <person name="Ribeiro S."/>
            <person name="Label P."/>
            <person name="Fumanal B."/>
            <person name="Venisse J.S."/>
            <person name="Kohler A."/>
            <person name="de Oliveira R.R."/>
            <person name="Labutti K."/>
            <person name="Lipzen A."/>
            <person name="Lail K."/>
            <person name="Bauer D."/>
            <person name="Ohm R.A."/>
            <person name="Barry K.W."/>
            <person name="Spatafora J."/>
            <person name="Grigoriev I.V."/>
            <person name="Martin F.M."/>
            <person name="Pujade-Renaud V."/>
        </authorList>
    </citation>
    <scope>NUCLEOTIDE SEQUENCE [LARGE SCALE GENOMIC DNA]</scope>
    <source>
        <strain evidence="6 7">Philippines</strain>
    </source>
</reference>
<evidence type="ECO:0000259" key="5">
    <source>
        <dbReference type="PROSITE" id="PS51387"/>
    </source>
</evidence>
<dbReference type="AlphaFoldDB" id="A0A2T2N0K7"/>
<keyword evidence="4" id="KW-0560">Oxidoreductase</keyword>
<evidence type="ECO:0000256" key="4">
    <source>
        <dbReference type="ARBA" id="ARBA00023002"/>
    </source>
</evidence>